<keyword evidence="2" id="KW-1185">Reference proteome</keyword>
<sequence length="589" mass="62456">MPHPRVPSSEPESADEERPPTPKTKSNKRAASVIEIDESSDVPQKASKKRKKDKYKRTAADDQLIRAARAFPRSVRAFLNPSTVIGFMARERALEAAGEDSSAAASTDTGMSADDRLVYTQAFDGLVRFAPNLPQRMETECDMPSFAALLSEMDKEANSVQATDRRKIKTAMPELVPLDFKTAPLVPPVKSTGTMVDRGANHDQLARLICPVDDLEKFDDTALFDGIHAAKALLQNAEISITGDKFALYLYKDYKYDPDKPEKGLCCSSFIIQVGQIILTGLSSAGVDPSEKTIAKRSGNAKLFNITAVTKELIAYCCTIARTAIGDKSVWTGLDKEFDYAVSYNAILTHLSVRNDPYVKEAFALWNQAIFGNSAGSQTANAHDGNDRAKARRERQEQRIREAEEAQAATSIQSSTTSAPAPTSSAASLGPTVTTNAAEPASTSSTAPAPGPTSSTIALTTNDSEPALTSLTSPAPAFHSTSTFSPAVSSPPVASSSTLASSYTMPTSDCDHDSDLSDAPPSPKSAAVRSPTAATSASSKKGKGKQKAGAPAHSPDAAPTAAKKGRKKAAALAPANPRTARSSTASRRR</sequence>
<organism evidence="1 2">
    <name type="scientific">Auriscalpium vulgare</name>
    <dbReference type="NCBI Taxonomy" id="40419"/>
    <lineage>
        <taxon>Eukaryota</taxon>
        <taxon>Fungi</taxon>
        <taxon>Dikarya</taxon>
        <taxon>Basidiomycota</taxon>
        <taxon>Agaricomycotina</taxon>
        <taxon>Agaricomycetes</taxon>
        <taxon>Russulales</taxon>
        <taxon>Auriscalpiaceae</taxon>
        <taxon>Auriscalpium</taxon>
    </lineage>
</organism>
<protein>
    <submittedName>
        <fullName evidence="1">Uncharacterized protein</fullName>
    </submittedName>
</protein>
<dbReference type="EMBL" id="MU276370">
    <property type="protein sequence ID" value="KAI0039020.1"/>
    <property type="molecule type" value="Genomic_DNA"/>
</dbReference>
<evidence type="ECO:0000313" key="2">
    <source>
        <dbReference type="Proteomes" id="UP000814033"/>
    </source>
</evidence>
<reference evidence="1" key="1">
    <citation type="submission" date="2021-02" db="EMBL/GenBank/DDBJ databases">
        <authorList>
            <consortium name="DOE Joint Genome Institute"/>
            <person name="Ahrendt S."/>
            <person name="Looney B.P."/>
            <person name="Miyauchi S."/>
            <person name="Morin E."/>
            <person name="Drula E."/>
            <person name="Courty P.E."/>
            <person name="Chicoki N."/>
            <person name="Fauchery L."/>
            <person name="Kohler A."/>
            <person name="Kuo A."/>
            <person name="Labutti K."/>
            <person name="Pangilinan J."/>
            <person name="Lipzen A."/>
            <person name="Riley R."/>
            <person name="Andreopoulos W."/>
            <person name="He G."/>
            <person name="Johnson J."/>
            <person name="Barry K.W."/>
            <person name="Grigoriev I.V."/>
            <person name="Nagy L."/>
            <person name="Hibbett D."/>
            <person name="Henrissat B."/>
            <person name="Matheny P.B."/>
            <person name="Labbe J."/>
            <person name="Martin F."/>
        </authorList>
    </citation>
    <scope>NUCLEOTIDE SEQUENCE</scope>
    <source>
        <strain evidence="1">FP105234-sp</strain>
    </source>
</reference>
<accession>A0ACB8R525</accession>
<dbReference type="Proteomes" id="UP000814033">
    <property type="component" value="Unassembled WGS sequence"/>
</dbReference>
<proteinExistence type="predicted"/>
<name>A0ACB8R525_9AGAM</name>
<reference evidence="1" key="2">
    <citation type="journal article" date="2022" name="New Phytol.">
        <title>Evolutionary transition to the ectomycorrhizal habit in the genomes of a hyperdiverse lineage of mushroom-forming fungi.</title>
        <authorList>
            <person name="Looney B."/>
            <person name="Miyauchi S."/>
            <person name="Morin E."/>
            <person name="Drula E."/>
            <person name="Courty P.E."/>
            <person name="Kohler A."/>
            <person name="Kuo A."/>
            <person name="LaButti K."/>
            <person name="Pangilinan J."/>
            <person name="Lipzen A."/>
            <person name="Riley R."/>
            <person name="Andreopoulos W."/>
            <person name="He G."/>
            <person name="Johnson J."/>
            <person name="Nolan M."/>
            <person name="Tritt A."/>
            <person name="Barry K.W."/>
            <person name="Grigoriev I.V."/>
            <person name="Nagy L.G."/>
            <person name="Hibbett D."/>
            <person name="Henrissat B."/>
            <person name="Matheny P.B."/>
            <person name="Labbe J."/>
            <person name="Martin F.M."/>
        </authorList>
    </citation>
    <scope>NUCLEOTIDE SEQUENCE</scope>
    <source>
        <strain evidence="1">FP105234-sp</strain>
    </source>
</reference>
<evidence type="ECO:0000313" key="1">
    <source>
        <dbReference type="EMBL" id="KAI0039020.1"/>
    </source>
</evidence>
<gene>
    <name evidence="1" type="ORF">FA95DRAFT_1577872</name>
</gene>
<comment type="caution">
    <text evidence="1">The sequence shown here is derived from an EMBL/GenBank/DDBJ whole genome shotgun (WGS) entry which is preliminary data.</text>
</comment>